<dbReference type="EMBL" id="MU251276">
    <property type="protein sequence ID" value="KAG9250596.1"/>
    <property type="molecule type" value="Genomic_DNA"/>
</dbReference>
<protein>
    <submittedName>
        <fullName evidence="1">Uncharacterized protein</fullName>
    </submittedName>
</protein>
<organism evidence="1 2">
    <name type="scientific">Emericellopsis atlantica</name>
    <dbReference type="NCBI Taxonomy" id="2614577"/>
    <lineage>
        <taxon>Eukaryota</taxon>
        <taxon>Fungi</taxon>
        <taxon>Dikarya</taxon>
        <taxon>Ascomycota</taxon>
        <taxon>Pezizomycotina</taxon>
        <taxon>Sordariomycetes</taxon>
        <taxon>Hypocreomycetidae</taxon>
        <taxon>Hypocreales</taxon>
        <taxon>Bionectriaceae</taxon>
        <taxon>Emericellopsis</taxon>
    </lineage>
</organism>
<keyword evidence="2" id="KW-1185">Reference proteome</keyword>
<comment type="caution">
    <text evidence="1">The sequence shown here is derived from an EMBL/GenBank/DDBJ whole genome shotgun (WGS) entry which is preliminary data.</text>
</comment>
<evidence type="ECO:0000313" key="2">
    <source>
        <dbReference type="Proteomes" id="UP000887229"/>
    </source>
</evidence>
<dbReference type="RefSeq" id="XP_046114520.1">
    <property type="nucleotide sequence ID" value="XM_046265387.1"/>
</dbReference>
<dbReference type="Proteomes" id="UP000887229">
    <property type="component" value="Unassembled WGS sequence"/>
</dbReference>
<name>A0A9P7ZF75_9HYPO</name>
<dbReference type="GeneID" id="70296290"/>
<evidence type="ECO:0000313" key="1">
    <source>
        <dbReference type="EMBL" id="KAG9250596.1"/>
    </source>
</evidence>
<gene>
    <name evidence="1" type="ORF">F5Z01DRAFT_677722</name>
</gene>
<dbReference type="OrthoDB" id="1470350at2759"/>
<reference evidence="1" key="1">
    <citation type="journal article" date="2021" name="IMA Fungus">
        <title>Genomic characterization of three marine fungi, including Emericellopsis atlantica sp. nov. with signatures of a generalist lifestyle and marine biomass degradation.</title>
        <authorList>
            <person name="Hagestad O.C."/>
            <person name="Hou L."/>
            <person name="Andersen J.H."/>
            <person name="Hansen E.H."/>
            <person name="Altermark B."/>
            <person name="Li C."/>
            <person name="Kuhnert E."/>
            <person name="Cox R.J."/>
            <person name="Crous P.W."/>
            <person name="Spatafora J.W."/>
            <person name="Lail K."/>
            <person name="Amirebrahimi M."/>
            <person name="Lipzen A."/>
            <person name="Pangilinan J."/>
            <person name="Andreopoulos W."/>
            <person name="Hayes R.D."/>
            <person name="Ng V."/>
            <person name="Grigoriev I.V."/>
            <person name="Jackson S.A."/>
            <person name="Sutton T.D.S."/>
            <person name="Dobson A.D.W."/>
            <person name="Rama T."/>
        </authorList>
    </citation>
    <scope>NUCLEOTIDE SEQUENCE</scope>
    <source>
        <strain evidence="1">TS7</strain>
    </source>
</reference>
<sequence>MALIDAINLLASKSAIGVLEIATMLFFVARALKTRVDEVEPPVIRPPIPYVGHLIRSIREQPWLLTNLGEECRLPIATVPILKGKVAVD</sequence>
<proteinExistence type="predicted"/>
<accession>A0A9P7ZF75</accession>
<dbReference type="AlphaFoldDB" id="A0A9P7ZF75"/>